<dbReference type="PROSITE" id="PS00687">
    <property type="entry name" value="ALDEHYDE_DEHYDR_GLU"/>
    <property type="match status" value="1"/>
</dbReference>
<dbReference type="InterPro" id="IPR016163">
    <property type="entry name" value="Ald_DH_C"/>
</dbReference>
<dbReference type="FunFam" id="3.40.309.10:FF:000009">
    <property type="entry name" value="Aldehyde dehydrogenase A"/>
    <property type="match status" value="1"/>
</dbReference>
<feature type="active site" evidence="3">
    <location>
        <position position="246"/>
    </location>
</feature>
<evidence type="ECO:0000313" key="6">
    <source>
        <dbReference type="EMBL" id="CCW16491.1"/>
    </source>
</evidence>
<evidence type="ECO:0000259" key="5">
    <source>
        <dbReference type="Pfam" id="PF00171"/>
    </source>
</evidence>
<evidence type="ECO:0000256" key="2">
    <source>
        <dbReference type="ARBA" id="ARBA00023002"/>
    </source>
</evidence>
<protein>
    <submittedName>
        <fullName evidence="6">Aldehyde dehydrogenase</fullName>
        <ecNumber evidence="6">1.2.1.3</ecNumber>
    </submittedName>
</protein>
<proteinExistence type="inferred from homology"/>
<dbReference type="SUPFAM" id="SSF53720">
    <property type="entry name" value="ALDH-like"/>
    <property type="match status" value="1"/>
</dbReference>
<sequence length="476" mass="50728">MNMDFASDFTMTINGRAAWATETLAVVNPATEAVIAHVPDIASVQLDEAVTAARQAFGDWKDVGIAKRQALLRALGDRLADHADEFALLLTREQGKPLADAAMEIGTGIYWLQEMAGQALEPDILSDAPERRVELRHVPIGVVAAIAPWNFPVGLAIWKIAPSLLAGNVMLLKPSPFTPLTSLKLGELAREILPPGVLNVVSGSDRLGPWITEHPGIDKIAFTGSTATGKAVMRSAAGNLKRVTLELGGNDPAIVLPDADVEAVIPRLFWAAFANAGQICIASKRIYVHESLYDRFATAMVDYAKSVKIGDGTEQGVQIGPIQNRPQFDRVRALLADARSAGTRFLLGGDVPEGQGYFIPIAIADNPDEKSRVVAEEAFGPVLPLLKFSNVDEVVARANDSPYGLAASVWGTNLDAAQAVADRIEAGTVWINTVQDLGPGQPFGGHKQSGLGVENGREGLLEYCNPQVIVRCAAPT</sequence>
<dbReference type="AlphaFoldDB" id="N1MHP9"/>
<accession>N1MHP9</accession>
<dbReference type="Gene3D" id="3.40.309.10">
    <property type="entry name" value="Aldehyde Dehydrogenase, Chain A, domain 2"/>
    <property type="match status" value="1"/>
</dbReference>
<evidence type="ECO:0000256" key="3">
    <source>
        <dbReference type="PROSITE-ProRule" id="PRU10007"/>
    </source>
</evidence>
<gene>
    <name evidence="6" type="ORF">EBBID32_8270</name>
</gene>
<dbReference type="PANTHER" id="PTHR11699">
    <property type="entry name" value="ALDEHYDE DEHYDROGENASE-RELATED"/>
    <property type="match status" value="1"/>
</dbReference>
<keyword evidence="2 4" id="KW-0560">Oxidoreductase</keyword>
<dbReference type="GO" id="GO:0004029">
    <property type="term" value="F:aldehyde dehydrogenase (NAD+) activity"/>
    <property type="evidence" value="ECO:0007669"/>
    <property type="project" value="UniProtKB-EC"/>
</dbReference>
<dbReference type="Gene3D" id="3.40.605.10">
    <property type="entry name" value="Aldehyde Dehydrogenase, Chain A, domain 1"/>
    <property type="match status" value="1"/>
</dbReference>
<dbReference type="FunFam" id="3.40.605.10:FF:000007">
    <property type="entry name" value="NAD/NADP-dependent betaine aldehyde dehydrogenase"/>
    <property type="match status" value="1"/>
</dbReference>
<dbReference type="InterPro" id="IPR029510">
    <property type="entry name" value="Ald_DH_CS_GLU"/>
</dbReference>
<dbReference type="InterPro" id="IPR016162">
    <property type="entry name" value="Ald_DH_N"/>
</dbReference>
<dbReference type="InterPro" id="IPR044086">
    <property type="entry name" value="LUC3-like"/>
</dbReference>
<dbReference type="PROSITE" id="PS00070">
    <property type="entry name" value="ALDEHYDE_DEHYDR_CYS"/>
    <property type="match status" value="1"/>
</dbReference>
<reference evidence="6 7" key="1">
    <citation type="submission" date="2013-03" db="EMBL/GenBank/DDBJ databases">
        <authorList>
            <person name="Le V."/>
        </authorList>
    </citation>
    <scope>NUCLEOTIDE SEQUENCE [LARGE SCALE GENOMIC DNA]</scope>
    <source>
        <strain evidence="6 7">BiD32</strain>
    </source>
</reference>
<name>N1MHP9_9SPHN</name>
<dbReference type="Pfam" id="PF00171">
    <property type="entry name" value="Aldedh"/>
    <property type="match status" value="1"/>
</dbReference>
<comment type="similarity">
    <text evidence="1 4">Belongs to the aldehyde dehydrogenase family.</text>
</comment>
<keyword evidence="7" id="KW-1185">Reference proteome</keyword>
<evidence type="ECO:0000313" key="7">
    <source>
        <dbReference type="Proteomes" id="UP000013201"/>
    </source>
</evidence>
<dbReference type="InterPro" id="IPR015590">
    <property type="entry name" value="Aldehyde_DH_dom"/>
</dbReference>
<evidence type="ECO:0000256" key="1">
    <source>
        <dbReference type="ARBA" id="ARBA00009986"/>
    </source>
</evidence>
<feature type="domain" description="Aldehyde dehydrogenase" evidence="5">
    <location>
        <begin position="21"/>
        <end position="468"/>
    </location>
</feature>
<organism evidence="6 7">
    <name type="scientific">Sphingobium indicum BiD32</name>
    <dbReference type="NCBI Taxonomy" id="1301087"/>
    <lineage>
        <taxon>Bacteria</taxon>
        <taxon>Pseudomonadati</taxon>
        <taxon>Pseudomonadota</taxon>
        <taxon>Alphaproteobacteria</taxon>
        <taxon>Sphingomonadales</taxon>
        <taxon>Sphingomonadaceae</taxon>
        <taxon>Sphingobium</taxon>
    </lineage>
</organism>
<comment type="caution">
    <text evidence="6">The sequence shown here is derived from an EMBL/GenBank/DDBJ whole genome shotgun (WGS) entry which is preliminary data.</text>
</comment>
<dbReference type="EMBL" id="CAVK010000039">
    <property type="protein sequence ID" value="CCW16491.1"/>
    <property type="molecule type" value="Genomic_DNA"/>
</dbReference>
<dbReference type="CDD" id="cd07106">
    <property type="entry name" value="ALDH_AldA-AAD23400"/>
    <property type="match status" value="1"/>
</dbReference>
<dbReference type="Proteomes" id="UP000013201">
    <property type="component" value="Unassembled WGS sequence"/>
</dbReference>
<dbReference type="InterPro" id="IPR016161">
    <property type="entry name" value="Ald_DH/histidinol_DH"/>
</dbReference>
<dbReference type="EC" id="1.2.1.3" evidence="6"/>
<dbReference type="InterPro" id="IPR016160">
    <property type="entry name" value="Ald_DH_CS_CYS"/>
</dbReference>
<reference evidence="7" key="2">
    <citation type="submission" date="2013-04" db="EMBL/GenBank/DDBJ databases">
        <title>Bisphenol A degrading Sphingobium sp. strain BiD32.</title>
        <authorList>
            <person name="Nielsen J.L."/>
            <person name="Zhou N.A."/>
            <person name="Kjeldal H."/>
        </authorList>
    </citation>
    <scope>NUCLEOTIDE SEQUENCE [LARGE SCALE GENOMIC DNA]</scope>
    <source>
        <strain evidence="7">BiD32</strain>
    </source>
</reference>
<evidence type="ECO:0000256" key="4">
    <source>
        <dbReference type="RuleBase" id="RU003345"/>
    </source>
</evidence>